<dbReference type="Proteomes" id="UP000805085">
    <property type="component" value="Unassembled WGS sequence"/>
</dbReference>
<keyword evidence="1" id="KW-1133">Transmembrane helix</keyword>
<name>A0ABX2E4D1_9FLAO</name>
<keyword evidence="1" id="KW-0472">Membrane</keyword>
<dbReference type="RefSeq" id="WP_173300906.1">
    <property type="nucleotide sequence ID" value="NZ_JABRWQ010000003.1"/>
</dbReference>
<evidence type="ECO:0000313" key="2">
    <source>
        <dbReference type="EMBL" id="NRD23277.1"/>
    </source>
</evidence>
<comment type="caution">
    <text evidence="2">The sequence shown here is derived from an EMBL/GenBank/DDBJ whole genome shotgun (WGS) entry which is preliminary data.</text>
</comment>
<organism evidence="2 3">
    <name type="scientific">Winogradskyella litoriviva</name>
    <dbReference type="NCBI Taxonomy" id="1220182"/>
    <lineage>
        <taxon>Bacteria</taxon>
        <taxon>Pseudomonadati</taxon>
        <taxon>Bacteroidota</taxon>
        <taxon>Flavobacteriia</taxon>
        <taxon>Flavobacteriales</taxon>
        <taxon>Flavobacteriaceae</taxon>
        <taxon>Winogradskyella</taxon>
    </lineage>
</organism>
<reference evidence="2 3" key="1">
    <citation type="journal article" date="2015" name="Int. J. Syst. Evol. Microbiol.">
        <title>Winogradskyella litoriviva sp. nov., isolated from coastal seawater.</title>
        <authorList>
            <person name="Nedashkovskaya O.I."/>
            <person name="Kukhlevskiy A.D."/>
            <person name="Zhukova N.V."/>
            <person name="Kim S.J."/>
            <person name="Rhee S.K."/>
            <person name="Mikhailov V.V."/>
        </authorList>
    </citation>
    <scope>NUCLEOTIDE SEQUENCE [LARGE SCALE GENOMIC DNA]</scope>
    <source>
        <strain evidence="2 3">KMM6491</strain>
    </source>
</reference>
<sequence length="64" mass="7482">MGEFLAEVIFTGIFESIPKLLGTIIRWCFYLGKRPFKTVFKEDWNRRVGFLAIALIISIIILIY</sequence>
<proteinExistence type="predicted"/>
<accession>A0ABX2E4D1</accession>
<dbReference type="EMBL" id="JABRWQ010000003">
    <property type="protein sequence ID" value="NRD23277.1"/>
    <property type="molecule type" value="Genomic_DNA"/>
</dbReference>
<feature type="transmembrane region" description="Helical" evidence="1">
    <location>
        <begin position="44"/>
        <end position="63"/>
    </location>
</feature>
<keyword evidence="1" id="KW-0812">Transmembrane</keyword>
<feature type="transmembrane region" description="Helical" evidence="1">
    <location>
        <begin position="12"/>
        <end position="32"/>
    </location>
</feature>
<evidence type="ECO:0000313" key="3">
    <source>
        <dbReference type="Proteomes" id="UP000805085"/>
    </source>
</evidence>
<protein>
    <submittedName>
        <fullName evidence="2">Uncharacterized protein</fullName>
    </submittedName>
</protein>
<keyword evidence="3" id="KW-1185">Reference proteome</keyword>
<gene>
    <name evidence="2" type="ORF">HNV10_08490</name>
</gene>
<evidence type="ECO:0000256" key="1">
    <source>
        <dbReference type="SAM" id="Phobius"/>
    </source>
</evidence>